<evidence type="ECO:0000256" key="6">
    <source>
        <dbReference type="PIRSR" id="PIRSR000410-1"/>
    </source>
</evidence>
<dbReference type="GO" id="GO:0032259">
    <property type="term" value="P:methylation"/>
    <property type="evidence" value="ECO:0007669"/>
    <property type="project" value="UniProtKB-KW"/>
</dbReference>
<dbReference type="InterPro" id="IPR000780">
    <property type="entry name" value="CheR_MeTrfase"/>
</dbReference>
<reference evidence="8 9" key="1">
    <citation type="submission" date="2018-02" db="EMBL/GenBank/DDBJ databases">
        <title>Genome sequencing of Solimonas sp. HR-BB.</title>
        <authorList>
            <person name="Lee Y."/>
            <person name="Jeon C.O."/>
        </authorList>
    </citation>
    <scope>NUCLEOTIDE SEQUENCE [LARGE SCALE GENOMIC DNA]</scope>
    <source>
        <strain evidence="8 9">HR-BB</strain>
    </source>
</reference>
<dbReference type="Gene3D" id="1.10.155.10">
    <property type="entry name" value="Chemotaxis receptor methyltransferase CheR, N-terminal domain"/>
    <property type="match status" value="1"/>
</dbReference>
<sequence length="279" mass="31850">MALAESREFAFARSDFERVRSLIHGRAGISLAPAKRDMVYSRLVRRLRALRLDSFDEYLGRLDDPAHPEWEAFTNALTTNLTAFFREPHHFEILAEHLRSQPRGATLRLWCSASSTGEEPYSMAMTAIEAFGRDDPPVRILATDIDTQVLATAERGVYPLERIERLSEARRQRFFRRGTGTMEGYCRIAEPLRRLVSFRPLNLLADHWPMRGPFQAIFCRNVMIYFDKPTQHRLLGRLAPLLTPDGLLFAGHSESFFHAADVVSPCGRTVYRRAAKAGN</sequence>
<feature type="binding site" evidence="6">
    <location>
        <position position="86"/>
    </location>
    <ligand>
        <name>S-adenosyl-L-methionine</name>
        <dbReference type="ChEBI" id="CHEBI:59789"/>
    </ligand>
</feature>
<organism evidence="8 9">
    <name type="scientific">Solimonas fluminis</name>
    <dbReference type="NCBI Taxonomy" id="2086571"/>
    <lineage>
        <taxon>Bacteria</taxon>
        <taxon>Pseudomonadati</taxon>
        <taxon>Pseudomonadota</taxon>
        <taxon>Gammaproteobacteria</taxon>
        <taxon>Nevskiales</taxon>
        <taxon>Nevskiaceae</taxon>
        <taxon>Solimonas</taxon>
    </lineage>
</organism>
<proteinExistence type="predicted"/>
<dbReference type="OrthoDB" id="9816309at2"/>
<evidence type="ECO:0000256" key="5">
    <source>
        <dbReference type="PIRNR" id="PIRNR000410"/>
    </source>
</evidence>
<dbReference type="InterPro" id="IPR022642">
    <property type="entry name" value="CheR_C"/>
</dbReference>
<dbReference type="InterPro" id="IPR036804">
    <property type="entry name" value="CheR_N_sf"/>
</dbReference>
<comment type="caution">
    <text evidence="8">The sequence shown here is derived from an EMBL/GenBank/DDBJ whole genome shotgun (WGS) entry which is preliminary data.</text>
</comment>
<keyword evidence="3 5" id="KW-0808">Transferase</keyword>
<dbReference type="InterPro" id="IPR050903">
    <property type="entry name" value="Bact_Chemotaxis_MeTrfase"/>
</dbReference>
<dbReference type="PRINTS" id="PR00996">
    <property type="entry name" value="CHERMTFRASE"/>
</dbReference>
<dbReference type="InterPro" id="IPR026024">
    <property type="entry name" value="Chemotaxis_MeTrfase_CheR"/>
</dbReference>
<accession>A0A2S5TGJ4</accession>
<protein>
    <recommendedName>
        <fullName evidence="5">Chemotaxis protein methyltransferase</fullName>
        <ecNumber evidence="5">2.1.1.80</ecNumber>
    </recommendedName>
</protein>
<dbReference type="GO" id="GO:0008983">
    <property type="term" value="F:protein-glutamate O-methyltransferase activity"/>
    <property type="evidence" value="ECO:0007669"/>
    <property type="project" value="UniProtKB-EC"/>
</dbReference>
<dbReference type="PROSITE" id="PS50123">
    <property type="entry name" value="CHER"/>
    <property type="match status" value="1"/>
</dbReference>
<dbReference type="InterPro" id="IPR022641">
    <property type="entry name" value="CheR_N"/>
</dbReference>
<dbReference type="Proteomes" id="UP000238220">
    <property type="component" value="Unassembled WGS sequence"/>
</dbReference>
<feature type="binding site" evidence="6">
    <location>
        <position position="82"/>
    </location>
    <ligand>
        <name>S-adenosyl-L-methionine</name>
        <dbReference type="ChEBI" id="CHEBI:59789"/>
    </ligand>
</feature>
<dbReference type="RefSeq" id="WP_104229955.1">
    <property type="nucleotide sequence ID" value="NZ_PSNW01000004.1"/>
</dbReference>
<feature type="domain" description="CheR-type methyltransferase" evidence="7">
    <location>
        <begin position="4"/>
        <end position="276"/>
    </location>
</feature>
<keyword evidence="2 5" id="KW-0489">Methyltransferase</keyword>
<comment type="catalytic activity">
    <reaction evidence="1 5">
        <text>L-glutamyl-[protein] + S-adenosyl-L-methionine = [protein]-L-glutamate 5-O-methyl ester + S-adenosyl-L-homocysteine</text>
        <dbReference type="Rhea" id="RHEA:24452"/>
        <dbReference type="Rhea" id="RHEA-COMP:10208"/>
        <dbReference type="Rhea" id="RHEA-COMP:10311"/>
        <dbReference type="ChEBI" id="CHEBI:29973"/>
        <dbReference type="ChEBI" id="CHEBI:57856"/>
        <dbReference type="ChEBI" id="CHEBI:59789"/>
        <dbReference type="ChEBI" id="CHEBI:82795"/>
        <dbReference type="EC" id="2.1.1.80"/>
    </reaction>
</comment>
<dbReference type="SUPFAM" id="SSF47757">
    <property type="entry name" value="Chemotaxis receptor methyltransferase CheR, N-terminal domain"/>
    <property type="match status" value="1"/>
</dbReference>
<feature type="binding site" evidence="6">
    <location>
        <position position="119"/>
    </location>
    <ligand>
        <name>S-adenosyl-L-methionine</name>
        <dbReference type="ChEBI" id="CHEBI:59789"/>
    </ligand>
</feature>
<dbReference type="PANTHER" id="PTHR24422:SF19">
    <property type="entry name" value="CHEMOTAXIS PROTEIN METHYLTRANSFERASE"/>
    <property type="match status" value="1"/>
</dbReference>
<dbReference type="EMBL" id="PSNW01000004">
    <property type="protein sequence ID" value="PPE74067.1"/>
    <property type="molecule type" value="Genomic_DNA"/>
</dbReference>
<evidence type="ECO:0000259" key="7">
    <source>
        <dbReference type="PROSITE" id="PS50123"/>
    </source>
</evidence>
<feature type="binding site" evidence="6">
    <location>
        <position position="144"/>
    </location>
    <ligand>
        <name>S-adenosyl-L-methionine</name>
        <dbReference type="ChEBI" id="CHEBI:59789"/>
    </ligand>
</feature>
<dbReference type="SMART" id="SM00138">
    <property type="entry name" value="MeTrc"/>
    <property type="match status" value="1"/>
</dbReference>
<feature type="binding site" evidence="6">
    <location>
        <begin position="202"/>
        <end position="203"/>
    </location>
    <ligand>
        <name>S-adenosyl-L-methionine</name>
        <dbReference type="ChEBI" id="CHEBI:59789"/>
    </ligand>
</feature>
<evidence type="ECO:0000256" key="3">
    <source>
        <dbReference type="ARBA" id="ARBA00022679"/>
    </source>
</evidence>
<name>A0A2S5TGJ4_9GAMM</name>
<keyword evidence="9" id="KW-1185">Reference proteome</keyword>
<evidence type="ECO:0000256" key="4">
    <source>
        <dbReference type="ARBA" id="ARBA00022691"/>
    </source>
</evidence>
<feature type="binding site" evidence="6">
    <location>
        <begin position="220"/>
        <end position="221"/>
    </location>
    <ligand>
        <name>S-adenosyl-L-methionine</name>
        <dbReference type="ChEBI" id="CHEBI:59789"/>
    </ligand>
</feature>
<evidence type="ECO:0000313" key="8">
    <source>
        <dbReference type="EMBL" id="PPE74067.1"/>
    </source>
</evidence>
<gene>
    <name evidence="8" type="ORF">C3942_08475</name>
</gene>
<evidence type="ECO:0000256" key="2">
    <source>
        <dbReference type="ARBA" id="ARBA00022603"/>
    </source>
</evidence>
<dbReference type="PANTHER" id="PTHR24422">
    <property type="entry name" value="CHEMOTAXIS PROTEIN METHYLTRANSFERASE"/>
    <property type="match status" value="1"/>
</dbReference>
<keyword evidence="4 5" id="KW-0949">S-adenosyl-L-methionine</keyword>
<dbReference type="PIRSF" id="PIRSF000410">
    <property type="entry name" value="CheR"/>
    <property type="match status" value="1"/>
</dbReference>
<dbReference type="InterPro" id="IPR029063">
    <property type="entry name" value="SAM-dependent_MTases_sf"/>
</dbReference>
<dbReference type="Pfam" id="PF03705">
    <property type="entry name" value="CheR_N"/>
    <property type="match status" value="1"/>
</dbReference>
<evidence type="ECO:0000256" key="1">
    <source>
        <dbReference type="ARBA" id="ARBA00001541"/>
    </source>
</evidence>
<dbReference type="AlphaFoldDB" id="A0A2S5TGJ4"/>
<dbReference type="SUPFAM" id="SSF53335">
    <property type="entry name" value="S-adenosyl-L-methionine-dependent methyltransferases"/>
    <property type="match status" value="1"/>
</dbReference>
<evidence type="ECO:0000313" key="9">
    <source>
        <dbReference type="Proteomes" id="UP000238220"/>
    </source>
</evidence>
<feature type="binding site" evidence="6">
    <location>
        <position position="80"/>
    </location>
    <ligand>
        <name>S-adenosyl-L-methionine</name>
        <dbReference type="ChEBI" id="CHEBI:59789"/>
    </ligand>
</feature>
<dbReference type="EC" id="2.1.1.80" evidence="5"/>
<dbReference type="Pfam" id="PF01739">
    <property type="entry name" value="CheR"/>
    <property type="match status" value="1"/>
</dbReference>
<comment type="function">
    <text evidence="5">Methylation of the membrane-bound methyl-accepting chemotaxis proteins (MCP) to form gamma-glutamyl methyl ester residues in MCP.</text>
</comment>
<dbReference type="Gene3D" id="3.40.50.150">
    <property type="entry name" value="Vaccinia Virus protein VP39"/>
    <property type="match status" value="1"/>
</dbReference>